<evidence type="ECO:0000256" key="4">
    <source>
        <dbReference type="ARBA" id="ARBA00023136"/>
    </source>
</evidence>
<evidence type="ECO:0000256" key="6">
    <source>
        <dbReference type="SAM" id="MobiDB-lite"/>
    </source>
</evidence>
<dbReference type="AlphaFoldDB" id="A0A117NNC2"/>
<evidence type="ECO:0000313" key="10">
    <source>
        <dbReference type="Proteomes" id="UP000055045"/>
    </source>
</evidence>
<keyword evidence="2 7" id="KW-0812">Transmembrane</keyword>
<evidence type="ECO:0000259" key="8">
    <source>
        <dbReference type="Pfam" id="PF20684"/>
    </source>
</evidence>
<keyword evidence="10" id="KW-1185">Reference proteome</keyword>
<feature type="transmembrane region" description="Helical" evidence="7">
    <location>
        <begin position="127"/>
        <end position="148"/>
    </location>
</feature>
<evidence type="ECO:0000256" key="2">
    <source>
        <dbReference type="ARBA" id="ARBA00022692"/>
    </source>
</evidence>
<dbReference type="InterPro" id="IPR052337">
    <property type="entry name" value="SAT4-like"/>
</dbReference>
<dbReference type="Pfam" id="PF20684">
    <property type="entry name" value="Fung_rhodopsin"/>
    <property type="match status" value="1"/>
</dbReference>
<keyword evidence="4 7" id="KW-0472">Membrane</keyword>
<evidence type="ECO:0000256" key="1">
    <source>
        <dbReference type="ARBA" id="ARBA00004141"/>
    </source>
</evidence>
<feature type="transmembrane region" description="Helical" evidence="7">
    <location>
        <begin position="50"/>
        <end position="71"/>
    </location>
</feature>
<sequence>MMNLEPRSAELALMWNMISFIFGIISFAIPKLAVAALLHRILNPNFTQRIIVWGLASLIAVIAIVNILVYVTMCDPQQALWKTSMVLSGEAKCRDIWILINYAIFNGGERCSMGLVILVTVTDNPHAWTAFSAFVDLFLAIYPGVVLFKLQMSLRKKIALTSAFGLGAIASATAMVKCAQINGLADHTDPTFSTVSLVVWTNVEANVVVIAACIPTLQPMLELILRKLKLVSTSKSHSKPSSYAQHKVYDNQLSSRTHVSKKERTTPLRKRESQESILNDLEQYQIRRTDEVHVEYEMQRPK</sequence>
<proteinExistence type="inferred from homology"/>
<protein>
    <recommendedName>
        <fullName evidence="8">Rhodopsin domain-containing protein</fullName>
    </recommendedName>
</protein>
<feature type="compositionally biased region" description="Basic and acidic residues" evidence="6">
    <location>
        <begin position="260"/>
        <end position="274"/>
    </location>
</feature>
<dbReference type="InterPro" id="IPR049326">
    <property type="entry name" value="Rhodopsin_dom_fungi"/>
</dbReference>
<evidence type="ECO:0000256" key="3">
    <source>
        <dbReference type="ARBA" id="ARBA00022989"/>
    </source>
</evidence>
<evidence type="ECO:0000256" key="7">
    <source>
        <dbReference type="SAM" id="Phobius"/>
    </source>
</evidence>
<comment type="caution">
    <text evidence="9">The sequence shown here is derived from an EMBL/GenBank/DDBJ whole genome shotgun (WGS) entry which is preliminary data.</text>
</comment>
<reference evidence="9 10" key="1">
    <citation type="submission" date="2015-10" db="EMBL/GenBank/DDBJ databases">
        <title>Genome sequencing of Penicillium freii.</title>
        <authorList>
            <person name="Nguyen H.D."/>
            <person name="Visagie C.M."/>
            <person name="Seifert K.A."/>
        </authorList>
    </citation>
    <scope>NUCLEOTIDE SEQUENCE [LARGE SCALE GENOMIC DNA]</scope>
    <source>
        <strain evidence="9 10">DAOM 242723</strain>
    </source>
</reference>
<gene>
    <name evidence="9" type="ORF">ACN42_g6492</name>
</gene>
<feature type="region of interest" description="Disordered" evidence="6">
    <location>
        <begin position="254"/>
        <end position="274"/>
    </location>
</feature>
<evidence type="ECO:0000256" key="5">
    <source>
        <dbReference type="ARBA" id="ARBA00038359"/>
    </source>
</evidence>
<comment type="similarity">
    <text evidence="5">Belongs to the SAT4 family.</text>
</comment>
<organism evidence="9 10">
    <name type="scientific">Penicillium freii</name>
    <dbReference type="NCBI Taxonomy" id="48697"/>
    <lineage>
        <taxon>Eukaryota</taxon>
        <taxon>Fungi</taxon>
        <taxon>Dikarya</taxon>
        <taxon>Ascomycota</taxon>
        <taxon>Pezizomycotina</taxon>
        <taxon>Eurotiomycetes</taxon>
        <taxon>Eurotiomycetidae</taxon>
        <taxon>Eurotiales</taxon>
        <taxon>Aspergillaceae</taxon>
        <taxon>Penicillium</taxon>
    </lineage>
</organism>
<feature type="transmembrane region" description="Helical" evidence="7">
    <location>
        <begin position="12"/>
        <end position="38"/>
    </location>
</feature>
<dbReference type="STRING" id="48697.A0A117NNC2"/>
<dbReference type="PANTHER" id="PTHR33048:SF155">
    <property type="entry name" value="INTEGRAL MEMBRANE PROTEIN"/>
    <property type="match status" value="1"/>
</dbReference>
<dbReference type="EMBL" id="LLXE01000166">
    <property type="protein sequence ID" value="KUM60637.1"/>
    <property type="molecule type" value="Genomic_DNA"/>
</dbReference>
<accession>A0A117NNC2</accession>
<evidence type="ECO:0000313" key="9">
    <source>
        <dbReference type="EMBL" id="KUM60637.1"/>
    </source>
</evidence>
<feature type="domain" description="Rhodopsin" evidence="8">
    <location>
        <begin position="5"/>
        <end position="222"/>
    </location>
</feature>
<name>A0A117NNC2_PENFR</name>
<keyword evidence="3 7" id="KW-1133">Transmembrane helix</keyword>
<dbReference type="Proteomes" id="UP000055045">
    <property type="component" value="Unassembled WGS sequence"/>
</dbReference>
<dbReference type="GO" id="GO:0016020">
    <property type="term" value="C:membrane"/>
    <property type="evidence" value="ECO:0007669"/>
    <property type="project" value="UniProtKB-SubCell"/>
</dbReference>
<comment type="subcellular location">
    <subcellularLocation>
        <location evidence="1">Membrane</location>
        <topology evidence="1">Multi-pass membrane protein</topology>
    </subcellularLocation>
</comment>
<dbReference type="PANTHER" id="PTHR33048">
    <property type="entry name" value="PTH11-LIKE INTEGRAL MEMBRANE PROTEIN (AFU_ORTHOLOGUE AFUA_5G11245)"/>
    <property type="match status" value="1"/>
</dbReference>